<organism evidence="8 9">
    <name type="scientific">Pedobacter psychrotolerans</name>
    <dbReference type="NCBI Taxonomy" id="1843235"/>
    <lineage>
        <taxon>Bacteria</taxon>
        <taxon>Pseudomonadati</taxon>
        <taxon>Bacteroidota</taxon>
        <taxon>Sphingobacteriia</taxon>
        <taxon>Sphingobacteriales</taxon>
        <taxon>Sphingobacteriaceae</taxon>
        <taxon>Pedobacter</taxon>
    </lineage>
</organism>
<keyword evidence="10" id="KW-1185">Reference proteome</keyword>
<evidence type="ECO:0000313" key="10">
    <source>
        <dbReference type="Proteomes" id="UP000622648"/>
    </source>
</evidence>
<dbReference type="Gene3D" id="1.20.1740.10">
    <property type="entry name" value="Amino acid/polyamine transporter I"/>
    <property type="match status" value="1"/>
</dbReference>
<dbReference type="Proteomes" id="UP000622648">
    <property type="component" value="Unassembled WGS sequence"/>
</dbReference>
<feature type="transmembrane region" description="Helical" evidence="6">
    <location>
        <begin position="77"/>
        <end position="99"/>
    </location>
</feature>
<comment type="subcellular location">
    <subcellularLocation>
        <location evidence="1">Membrane</location>
        <topology evidence="1">Multi-pass membrane protein</topology>
    </subcellularLocation>
</comment>
<feature type="transmembrane region" description="Helical" evidence="6">
    <location>
        <begin position="332"/>
        <end position="358"/>
    </location>
</feature>
<reference evidence="7" key="4">
    <citation type="submission" date="2024-05" db="EMBL/GenBank/DDBJ databases">
        <authorList>
            <person name="Sun Q."/>
            <person name="Zhou Y."/>
        </authorList>
    </citation>
    <scope>NUCLEOTIDE SEQUENCE</scope>
    <source>
        <strain evidence="7">CGMCC 1.15644</strain>
    </source>
</reference>
<feature type="transmembrane region" description="Helical" evidence="6">
    <location>
        <begin position="120"/>
        <end position="144"/>
    </location>
</feature>
<evidence type="ECO:0000256" key="6">
    <source>
        <dbReference type="SAM" id="Phobius"/>
    </source>
</evidence>
<feature type="transmembrane region" description="Helical" evidence="6">
    <location>
        <begin position="206"/>
        <end position="231"/>
    </location>
</feature>
<dbReference type="EMBL" id="BMJO01000003">
    <property type="protein sequence ID" value="GGE54102.1"/>
    <property type="molecule type" value="Genomic_DNA"/>
</dbReference>
<dbReference type="Proteomes" id="UP000295684">
    <property type="component" value="Unassembled WGS sequence"/>
</dbReference>
<dbReference type="GO" id="GO:0016020">
    <property type="term" value="C:membrane"/>
    <property type="evidence" value="ECO:0007669"/>
    <property type="project" value="UniProtKB-SubCell"/>
</dbReference>
<dbReference type="AlphaFoldDB" id="A0A4R2HIN8"/>
<comment type="caution">
    <text evidence="8">The sequence shown here is derived from an EMBL/GenBank/DDBJ whole genome shotgun (WGS) entry which is preliminary data.</text>
</comment>
<evidence type="ECO:0000313" key="7">
    <source>
        <dbReference type="EMBL" id="GGE54102.1"/>
    </source>
</evidence>
<evidence type="ECO:0000256" key="3">
    <source>
        <dbReference type="ARBA" id="ARBA00022692"/>
    </source>
</evidence>
<keyword evidence="5 6" id="KW-0472">Membrane</keyword>
<dbReference type="GO" id="GO:0015171">
    <property type="term" value="F:amino acid transmembrane transporter activity"/>
    <property type="evidence" value="ECO:0007669"/>
    <property type="project" value="TreeGrafter"/>
</dbReference>
<keyword evidence="3 6" id="KW-0812">Transmembrane</keyword>
<evidence type="ECO:0000313" key="9">
    <source>
        <dbReference type="Proteomes" id="UP000295684"/>
    </source>
</evidence>
<evidence type="ECO:0000256" key="5">
    <source>
        <dbReference type="ARBA" id="ARBA00023136"/>
    </source>
</evidence>
<dbReference type="InterPro" id="IPR002293">
    <property type="entry name" value="AA/rel_permease1"/>
</dbReference>
<dbReference type="PANTHER" id="PTHR43243:SF4">
    <property type="entry name" value="CATIONIC AMINO ACID TRANSPORTER 4"/>
    <property type="match status" value="1"/>
</dbReference>
<evidence type="ECO:0000313" key="8">
    <source>
        <dbReference type="EMBL" id="TCO29092.1"/>
    </source>
</evidence>
<feature type="transmembrane region" description="Helical" evidence="6">
    <location>
        <begin position="391"/>
        <end position="409"/>
    </location>
</feature>
<feature type="transmembrane region" description="Helical" evidence="6">
    <location>
        <begin position="470"/>
        <end position="487"/>
    </location>
</feature>
<reference evidence="7" key="1">
    <citation type="journal article" date="2014" name="Int. J. Syst. Evol. Microbiol.">
        <title>Complete genome of a new Firmicutes species belonging to the dominant human colonic microbiota ('Ruminococcus bicirculans') reveals two chromosomes and a selective capacity to utilize plant glucans.</title>
        <authorList>
            <consortium name="NISC Comparative Sequencing Program"/>
            <person name="Wegmann U."/>
            <person name="Louis P."/>
            <person name="Goesmann A."/>
            <person name="Henrissat B."/>
            <person name="Duncan S.H."/>
            <person name="Flint H.J."/>
        </authorList>
    </citation>
    <scope>NUCLEOTIDE SEQUENCE</scope>
    <source>
        <strain evidence="7">CGMCC 1.15644</strain>
    </source>
</reference>
<dbReference type="PANTHER" id="PTHR43243">
    <property type="entry name" value="INNER MEMBRANE TRANSPORTER YGJI-RELATED"/>
    <property type="match status" value="1"/>
</dbReference>
<evidence type="ECO:0000256" key="2">
    <source>
        <dbReference type="ARBA" id="ARBA00022448"/>
    </source>
</evidence>
<keyword evidence="2" id="KW-0813">Transport</keyword>
<keyword evidence="4 6" id="KW-1133">Transmembrane helix</keyword>
<proteinExistence type="predicted"/>
<feature type="transmembrane region" description="Helical" evidence="6">
    <location>
        <begin position="415"/>
        <end position="432"/>
    </location>
</feature>
<name>A0A4R2HIN8_9SPHI</name>
<feature type="transmembrane region" description="Helical" evidence="6">
    <location>
        <begin position="181"/>
        <end position="199"/>
    </location>
</feature>
<dbReference type="PIRSF" id="PIRSF006060">
    <property type="entry name" value="AA_transporter"/>
    <property type="match status" value="1"/>
</dbReference>
<reference evidence="8 9" key="3">
    <citation type="submission" date="2019-03" db="EMBL/GenBank/DDBJ databases">
        <title>Genomic Encyclopedia of Type Strains, Phase IV (KMG-IV): sequencing the most valuable type-strain genomes for metagenomic binning, comparative biology and taxonomic classification.</title>
        <authorList>
            <person name="Goeker M."/>
        </authorList>
    </citation>
    <scope>NUCLEOTIDE SEQUENCE [LARGE SCALE GENOMIC DNA]</scope>
    <source>
        <strain evidence="8 9">DSM 103236</strain>
    </source>
</reference>
<evidence type="ECO:0000256" key="1">
    <source>
        <dbReference type="ARBA" id="ARBA00004141"/>
    </source>
</evidence>
<feature type="transmembrane region" description="Helical" evidence="6">
    <location>
        <begin position="49"/>
        <end position="71"/>
    </location>
</feature>
<dbReference type="EMBL" id="SLWO01000002">
    <property type="protein sequence ID" value="TCO29092.1"/>
    <property type="molecule type" value="Genomic_DNA"/>
</dbReference>
<evidence type="ECO:0000256" key="4">
    <source>
        <dbReference type="ARBA" id="ARBA00022989"/>
    </source>
</evidence>
<dbReference type="Pfam" id="PF13520">
    <property type="entry name" value="AA_permease_2"/>
    <property type="match status" value="1"/>
</dbReference>
<feature type="transmembrane region" description="Helical" evidence="6">
    <location>
        <begin position="444"/>
        <end position="464"/>
    </location>
</feature>
<gene>
    <name evidence="8" type="ORF">EV200_102512</name>
    <name evidence="7" type="ORF">GCM10011413_20580</name>
</gene>
<feature type="transmembrane region" description="Helical" evidence="6">
    <location>
        <begin position="251"/>
        <end position="274"/>
    </location>
</feature>
<sequence>MPTTTIELIYFDNFATLTCFMKKSIASIVAEANQSGEGTLKRTLGPVNLILIGVGLTLGAGLFSITGLAAANHSGPAVTLSFIIAALGCGFAALCYAEFASMIPVAGSAYTYSYATMGELFAWIIGWDLVLEYSVGCATVAISWSQYLTKFLGSLGLFLPPQLTLSPFETAKLADGSTVNGIINIPAALVVVLMTAILIRGTKGSAIVNGIIVFLKVGVVLVFIALGWQYIDPANYHPYIPENTGTFGQFGWSGVLRGAGLVFFVFIGFDAVAASAQETKNPGRDLPIGIIGSLVVCTVLFGLFGHVMTGLANYKEFANSGAPVAIAIEKTPYAWLSQAIILAILIGYTSVILIDLMAQSRMFYSISKDGLLPKMFSDVHTKFKTPWKSNIILCIFIALFAAFVPMNVVGEMTSIGTLLAFLMVCVGILILRKTNPEAKRPFRVPFVPLIPILGILTCVAMMVFLPLETWIRLAVWLVIGLAIYFWYGKKNSKLNIHPEEKV</sequence>
<accession>A0A4R2HIN8</accession>
<reference evidence="10" key="2">
    <citation type="journal article" date="2019" name="Int. J. Syst. Evol. Microbiol.">
        <title>The Global Catalogue of Microorganisms (GCM) 10K type strain sequencing project: providing services to taxonomists for standard genome sequencing and annotation.</title>
        <authorList>
            <consortium name="The Broad Institute Genomics Platform"/>
            <consortium name="The Broad Institute Genome Sequencing Center for Infectious Disease"/>
            <person name="Wu L."/>
            <person name="Ma J."/>
        </authorList>
    </citation>
    <scope>NUCLEOTIDE SEQUENCE [LARGE SCALE GENOMIC DNA]</scope>
    <source>
        <strain evidence="10">CGMCC 1.15644</strain>
    </source>
</reference>
<feature type="transmembrane region" description="Helical" evidence="6">
    <location>
        <begin position="286"/>
        <end position="312"/>
    </location>
</feature>
<protein>
    <submittedName>
        <fullName evidence="7">Amino acid permease</fullName>
    </submittedName>
    <submittedName>
        <fullName evidence="8">Amino acid/polyamine/organocation transporter (APC superfamily)</fullName>
    </submittedName>
</protein>